<evidence type="ECO:0000313" key="3">
    <source>
        <dbReference type="EMBL" id="QJT08171.1"/>
    </source>
</evidence>
<gene>
    <name evidence="3" type="ORF">E8L03_04195</name>
</gene>
<dbReference type="Proteomes" id="UP000503251">
    <property type="component" value="Chromosome"/>
</dbReference>
<keyword evidence="2" id="KW-0812">Transmembrane</keyword>
<protein>
    <recommendedName>
        <fullName evidence="5">Lipoprotein</fullName>
    </recommendedName>
</protein>
<sequence>MHYLYTNGLWSRCRIALVIVLICSPIVGCGFVGDVQYAVMKGNEKQAWCQSQPAACLKEDIQELKADIANNQEMVELFEKDALENSRPDCTSKECEEAAIDAMQEVEKLKEKINQQKKKLRDMERDLDEMQRSPDGGSGGSSGVGGSSGGSW</sequence>
<name>A0ABX6ND64_9BACT</name>
<evidence type="ECO:0008006" key="5">
    <source>
        <dbReference type="Google" id="ProtNLM"/>
    </source>
</evidence>
<feature type="transmembrane region" description="Helical" evidence="2">
    <location>
        <begin position="15"/>
        <end position="35"/>
    </location>
</feature>
<dbReference type="RefSeq" id="WP_171266660.1">
    <property type="nucleotide sequence ID" value="NZ_CP039543.1"/>
</dbReference>
<keyword evidence="4" id="KW-1185">Reference proteome</keyword>
<keyword evidence="2" id="KW-0472">Membrane</keyword>
<evidence type="ECO:0000256" key="2">
    <source>
        <dbReference type="SAM" id="Phobius"/>
    </source>
</evidence>
<organism evidence="3 4">
    <name type="scientific">Oceanidesulfovibrio marinus</name>
    <dbReference type="NCBI Taxonomy" id="370038"/>
    <lineage>
        <taxon>Bacteria</taxon>
        <taxon>Pseudomonadati</taxon>
        <taxon>Thermodesulfobacteriota</taxon>
        <taxon>Desulfovibrionia</taxon>
        <taxon>Desulfovibrionales</taxon>
        <taxon>Desulfovibrionaceae</taxon>
        <taxon>Oceanidesulfovibrio</taxon>
    </lineage>
</organism>
<feature type="compositionally biased region" description="Gly residues" evidence="1">
    <location>
        <begin position="136"/>
        <end position="152"/>
    </location>
</feature>
<feature type="region of interest" description="Disordered" evidence="1">
    <location>
        <begin position="112"/>
        <end position="152"/>
    </location>
</feature>
<evidence type="ECO:0000256" key="1">
    <source>
        <dbReference type="SAM" id="MobiDB-lite"/>
    </source>
</evidence>
<feature type="compositionally biased region" description="Basic and acidic residues" evidence="1">
    <location>
        <begin position="121"/>
        <end position="132"/>
    </location>
</feature>
<accession>A0ABX6ND64</accession>
<keyword evidence="2" id="KW-1133">Transmembrane helix</keyword>
<dbReference type="EMBL" id="CP039543">
    <property type="protein sequence ID" value="QJT08171.1"/>
    <property type="molecule type" value="Genomic_DNA"/>
</dbReference>
<reference evidence="3 4" key="1">
    <citation type="submission" date="2019-04" db="EMBL/GenBank/DDBJ databases">
        <title>Isolation and culture of sulfate reducing bacteria from the cold seep of the South China Sea.</title>
        <authorList>
            <person name="Sun C."/>
            <person name="Liu R."/>
        </authorList>
    </citation>
    <scope>NUCLEOTIDE SEQUENCE [LARGE SCALE GENOMIC DNA]</scope>
    <source>
        <strain evidence="3 4">CS1</strain>
    </source>
</reference>
<evidence type="ECO:0000313" key="4">
    <source>
        <dbReference type="Proteomes" id="UP000503251"/>
    </source>
</evidence>
<proteinExistence type="predicted"/>